<dbReference type="EMBL" id="JAOQAZ010000045">
    <property type="protein sequence ID" value="KAJ4245779.1"/>
    <property type="molecule type" value="Genomic_DNA"/>
</dbReference>
<reference evidence="7" key="1">
    <citation type="submission" date="2022-09" db="EMBL/GenBank/DDBJ databases">
        <title>Fusarium specimens isolated from Avocado Roots.</title>
        <authorList>
            <person name="Stajich J."/>
            <person name="Roper C."/>
            <person name="Heimlech-Rivalta G."/>
        </authorList>
    </citation>
    <scope>NUCLEOTIDE SEQUENCE</scope>
    <source>
        <strain evidence="7">CF00136</strain>
    </source>
</reference>
<keyword evidence="4" id="KW-0503">Monooxygenase</keyword>
<dbReference type="AlphaFoldDB" id="A0A9W8RND8"/>
<dbReference type="OrthoDB" id="655030at2759"/>
<keyword evidence="2" id="KW-0274">FAD</keyword>
<dbReference type="Gene3D" id="3.50.50.60">
    <property type="entry name" value="FAD/NAD(P)-binding domain"/>
    <property type="match status" value="1"/>
</dbReference>
<evidence type="ECO:0000259" key="6">
    <source>
        <dbReference type="Pfam" id="PF01494"/>
    </source>
</evidence>
<comment type="caution">
    <text evidence="7">The sequence shown here is derived from an EMBL/GenBank/DDBJ whole genome shotgun (WGS) entry which is preliminary data.</text>
</comment>
<keyword evidence="3" id="KW-0560">Oxidoreductase</keyword>
<dbReference type="GO" id="GO:0071949">
    <property type="term" value="F:FAD binding"/>
    <property type="evidence" value="ECO:0007669"/>
    <property type="project" value="InterPro"/>
</dbReference>
<evidence type="ECO:0000313" key="8">
    <source>
        <dbReference type="Proteomes" id="UP001152049"/>
    </source>
</evidence>
<feature type="transmembrane region" description="Helical" evidence="5">
    <location>
        <begin position="131"/>
        <end position="154"/>
    </location>
</feature>
<accession>A0A9W8RND8</accession>
<dbReference type="Pfam" id="PF01494">
    <property type="entry name" value="FAD_binding_3"/>
    <property type="match status" value="1"/>
</dbReference>
<evidence type="ECO:0000256" key="1">
    <source>
        <dbReference type="ARBA" id="ARBA00022630"/>
    </source>
</evidence>
<keyword evidence="8" id="KW-1185">Reference proteome</keyword>
<keyword evidence="5" id="KW-1133">Transmembrane helix</keyword>
<evidence type="ECO:0000256" key="3">
    <source>
        <dbReference type="ARBA" id="ARBA00023002"/>
    </source>
</evidence>
<keyword evidence="5" id="KW-0472">Membrane</keyword>
<dbReference type="PANTHER" id="PTHR46972:SF1">
    <property type="entry name" value="FAD DEPENDENT OXIDOREDUCTASE DOMAIN-CONTAINING PROTEIN"/>
    <property type="match status" value="1"/>
</dbReference>
<evidence type="ECO:0000313" key="7">
    <source>
        <dbReference type="EMBL" id="KAJ4245779.1"/>
    </source>
</evidence>
<dbReference type="PANTHER" id="PTHR46972">
    <property type="entry name" value="MONOOXYGENASE ASQM-RELATED"/>
    <property type="match status" value="1"/>
</dbReference>
<dbReference type="Proteomes" id="UP001152049">
    <property type="component" value="Unassembled WGS sequence"/>
</dbReference>
<gene>
    <name evidence="7" type="ORF">NW762_013903</name>
</gene>
<keyword evidence="1" id="KW-0285">Flavoprotein</keyword>
<protein>
    <recommendedName>
        <fullName evidence="6">FAD-binding domain-containing protein</fullName>
    </recommendedName>
</protein>
<evidence type="ECO:0000256" key="2">
    <source>
        <dbReference type="ARBA" id="ARBA00022827"/>
    </source>
</evidence>
<proteinExistence type="predicted"/>
<organism evidence="7 8">
    <name type="scientific">Fusarium torreyae</name>
    <dbReference type="NCBI Taxonomy" id="1237075"/>
    <lineage>
        <taxon>Eukaryota</taxon>
        <taxon>Fungi</taxon>
        <taxon>Dikarya</taxon>
        <taxon>Ascomycota</taxon>
        <taxon>Pezizomycotina</taxon>
        <taxon>Sordariomycetes</taxon>
        <taxon>Hypocreomycetidae</taxon>
        <taxon>Hypocreales</taxon>
        <taxon>Nectriaceae</taxon>
        <taxon>Fusarium</taxon>
    </lineage>
</organism>
<sequence length="163" mass="18125">MLEFGADAPETNDLQLIQLRASERIPKTWRNELITQGNPGKGHPRVWLMGDAIHAMQPNRGQGGNQAMLDCVDALPELLALSKASTESSHLATSRIRQSCETYEDKMFDRAFKWVAKSGGTGMPNIDLDAFWVKILSVVATLALPIIRFFYVAFFSPSVKKDT</sequence>
<dbReference type="GO" id="GO:0004497">
    <property type="term" value="F:monooxygenase activity"/>
    <property type="evidence" value="ECO:0007669"/>
    <property type="project" value="UniProtKB-KW"/>
</dbReference>
<feature type="domain" description="FAD-binding" evidence="6">
    <location>
        <begin position="45"/>
        <end position="93"/>
    </location>
</feature>
<evidence type="ECO:0000256" key="5">
    <source>
        <dbReference type="SAM" id="Phobius"/>
    </source>
</evidence>
<dbReference type="SUPFAM" id="SSF51905">
    <property type="entry name" value="FAD/NAD(P)-binding domain"/>
    <property type="match status" value="1"/>
</dbReference>
<dbReference type="InterPro" id="IPR036188">
    <property type="entry name" value="FAD/NAD-bd_sf"/>
</dbReference>
<evidence type="ECO:0000256" key="4">
    <source>
        <dbReference type="ARBA" id="ARBA00023033"/>
    </source>
</evidence>
<dbReference type="InterPro" id="IPR002938">
    <property type="entry name" value="FAD-bd"/>
</dbReference>
<keyword evidence="5" id="KW-0812">Transmembrane</keyword>
<name>A0A9W8RND8_9HYPO</name>